<protein>
    <submittedName>
        <fullName evidence="1">Transcriptional regulator with XRE-family HTH domain</fullName>
    </submittedName>
</protein>
<dbReference type="RefSeq" id="WP_184881753.1">
    <property type="nucleotide sequence ID" value="NZ_BOOV01000026.1"/>
</dbReference>
<name>A0A7W7D8Y3_9ACTN</name>
<evidence type="ECO:0000313" key="2">
    <source>
        <dbReference type="Proteomes" id="UP000542210"/>
    </source>
</evidence>
<dbReference type="EMBL" id="JACHND010000001">
    <property type="protein sequence ID" value="MBB4702184.1"/>
    <property type="molecule type" value="Genomic_DNA"/>
</dbReference>
<proteinExistence type="predicted"/>
<dbReference type="SUPFAM" id="SSF47413">
    <property type="entry name" value="lambda repressor-like DNA-binding domains"/>
    <property type="match status" value="1"/>
</dbReference>
<sequence length="187" mass="19988">MSNMAAQTGPFGAWIRAAMNARGYTERGALTRFAREAGVNKSTVSRAINEGVIPDLSALRGMGRVLGHTLGEMLVHAGLATAEELPVRASLRGDSASLADALGELRESAAGEGKTIGEMLIAAGLASREELSVPPALPPDPIIAEIEASDDISEETKANIIAVHLEHRARRFEEARLKRERNKRPDE</sequence>
<evidence type="ECO:0000313" key="1">
    <source>
        <dbReference type="EMBL" id="MBB4702184.1"/>
    </source>
</evidence>
<comment type="caution">
    <text evidence="1">The sequence shown here is derived from an EMBL/GenBank/DDBJ whole genome shotgun (WGS) entry which is preliminary data.</text>
</comment>
<gene>
    <name evidence="1" type="ORF">BJ982_003728</name>
</gene>
<dbReference type="CDD" id="cd00093">
    <property type="entry name" value="HTH_XRE"/>
    <property type="match status" value="1"/>
</dbReference>
<reference evidence="1 2" key="1">
    <citation type="submission" date="2020-08" db="EMBL/GenBank/DDBJ databases">
        <title>Sequencing the genomes of 1000 actinobacteria strains.</title>
        <authorList>
            <person name="Klenk H.-P."/>
        </authorList>
    </citation>
    <scope>NUCLEOTIDE SEQUENCE [LARGE SCALE GENOMIC DNA]</scope>
    <source>
        <strain evidence="1 2">DSM 45784</strain>
    </source>
</reference>
<dbReference type="InterPro" id="IPR001387">
    <property type="entry name" value="Cro/C1-type_HTH"/>
</dbReference>
<dbReference type="AlphaFoldDB" id="A0A7W7D8Y3"/>
<keyword evidence="2" id="KW-1185">Reference proteome</keyword>
<dbReference type="Proteomes" id="UP000542210">
    <property type="component" value="Unassembled WGS sequence"/>
</dbReference>
<dbReference type="InterPro" id="IPR010982">
    <property type="entry name" value="Lambda_DNA-bd_dom_sf"/>
</dbReference>
<organism evidence="1 2">
    <name type="scientific">Sphaerisporangium siamense</name>
    <dbReference type="NCBI Taxonomy" id="795645"/>
    <lineage>
        <taxon>Bacteria</taxon>
        <taxon>Bacillati</taxon>
        <taxon>Actinomycetota</taxon>
        <taxon>Actinomycetes</taxon>
        <taxon>Streptosporangiales</taxon>
        <taxon>Streptosporangiaceae</taxon>
        <taxon>Sphaerisporangium</taxon>
    </lineage>
</organism>
<dbReference type="GO" id="GO:0003677">
    <property type="term" value="F:DNA binding"/>
    <property type="evidence" value="ECO:0007669"/>
    <property type="project" value="InterPro"/>
</dbReference>
<accession>A0A7W7D8Y3</accession>